<feature type="compositionally biased region" description="Polar residues" evidence="7">
    <location>
        <begin position="195"/>
        <end position="217"/>
    </location>
</feature>
<feature type="domain" description="ELM2" evidence="8">
    <location>
        <begin position="21"/>
        <end position="72"/>
    </location>
</feature>
<feature type="compositionally biased region" description="Basic residues" evidence="7">
    <location>
        <begin position="923"/>
        <end position="935"/>
    </location>
</feature>
<feature type="compositionally biased region" description="Basic residues" evidence="7">
    <location>
        <begin position="374"/>
        <end position="385"/>
    </location>
</feature>
<feature type="region of interest" description="Disordered" evidence="7">
    <location>
        <begin position="86"/>
        <end position="109"/>
    </location>
</feature>
<evidence type="ECO:0000256" key="4">
    <source>
        <dbReference type="ARBA" id="ARBA00022833"/>
    </source>
</evidence>
<feature type="compositionally biased region" description="Low complexity" evidence="7">
    <location>
        <begin position="345"/>
        <end position="369"/>
    </location>
</feature>
<keyword evidence="5" id="KW-0238">DNA-binding</keyword>
<feature type="domain" description="SANT" evidence="9">
    <location>
        <begin position="291"/>
        <end position="343"/>
    </location>
</feature>
<dbReference type="GO" id="GO:0003714">
    <property type="term" value="F:transcription corepressor activity"/>
    <property type="evidence" value="ECO:0007669"/>
    <property type="project" value="TreeGrafter"/>
</dbReference>
<evidence type="ECO:0000256" key="1">
    <source>
        <dbReference type="ARBA" id="ARBA00004123"/>
    </source>
</evidence>
<evidence type="ECO:0000259" key="8">
    <source>
        <dbReference type="PROSITE" id="PS51156"/>
    </source>
</evidence>
<dbReference type="Proteomes" id="UP001142055">
    <property type="component" value="Chromosome 3"/>
</dbReference>
<feature type="compositionally biased region" description="Acidic residues" evidence="7">
    <location>
        <begin position="87"/>
        <end position="99"/>
    </location>
</feature>
<dbReference type="Gene3D" id="4.10.1240.50">
    <property type="match status" value="1"/>
</dbReference>
<evidence type="ECO:0000256" key="6">
    <source>
        <dbReference type="ARBA" id="ARBA00023242"/>
    </source>
</evidence>
<dbReference type="GO" id="GO:0042826">
    <property type="term" value="F:histone deacetylase binding"/>
    <property type="evidence" value="ECO:0007669"/>
    <property type="project" value="TreeGrafter"/>
</dbReference>
<evidence type="ECO:0000256" key="7">
    <source>
        <dbReference type="SAM" id="MobiDB-lite"/>
    </source>
</evidence>
<dbReference type="Gene3D" id="1.10.10.60">
    <property type="entry name" value="Homeodomain-like"/>
    <property type="match status" value="1"/>
</dbReference>
<comment type="subcellular location">
    <subcellularLocation>
        <location evidence="1">Nucleus</location>
    </subcellularLocation>
</comment>
<dbReference type="FunFam" id="1.10.10.60:FF:000012">
    <property type="entry name" value="Metastasis-associated 1 family, member 3"/>
    <property type="match status" value="1"/>
</dbReference>
<sequence>MSIDVDFDSYWEEEARNPNRNRIRIGRQYQAQIPPVTLDDDHDLNDLETLTWSPHSMLSNLELDQYFSIAKAIELFAQAVDTCHEGLEDDEDDVDDETDGPLLDGRKERPFEIRQLGPSTHSEESSSNEHSILYKGSSSATASAAAAAASASVATTTTTATTSVTSLSGIGITTPEKQSITTRQQRLQQQREQQNSLDNNNMFMSATDSSPTATPLKHTTNTRIQNTLKGLSTFVSLHHDGHKDKSCLLSKLIGGSNSSNTANTGTNELSPNSPINLGKSEQYNLRTLTQLLFGRWTTTEAETFAKALQVCGKNFGAIKKDYFPWKSVRSIIEFYYCNVDKENEQQQSQSHNKNNKKSQNNNNRSPNNKYPKDHNHHSNQHHRQKSPLDDKRNSKRATRDDQPSNNSSTTNTSSNTNSTNTAAAPSSAATTNANSSTKSSEENDNNNENGNELTKADGSSTTEDDSNVKQKSTLQQSHDDDHLVNPKNGDMNGTTNSDSNRRYHLTGQEVRPLKAKPIPFQSGEAFAGLDPSTIAATNSMLGSLNLYLHGELILKLNAQQQETGQKWVESMESVPSSVTSSTGKSKKRSIGAGLSNGLTNSNRNPKRPTMDGKIFDFDDHLSACGGDVSGSDDDSMTSNESSSLVASSPSSSSTITNSAAKKARVKLENFSTSNGAATGSSSISPPNSGRKTSDSVQSNSSNGSGKHSTRTMSPSVSNDLLNNGELDLKKILEANLSLFQRLEPGAAAVAAAAALPLLFNGSCTEPPKAHSNYPTPLLSPVGKSATKMDQMGNGHQSPAPPAALSPIVDRVSTNGFGPVDLTSRKSGQSSSTNGHNHQQHHHSPSNSSSPTSSSMGRHRTTSHSPISSFTNRYIKMAQENSGRHQQHPSLANSLGIFSLPAVPPPIPSSISPNGGNPSGTDKHHVKKSLVRQFAK</sequence>
<dbReference type="OMA" id="DSYWDEE"/>
<dbReference type="PANTHER" id="PTHR10865">
    <property type="entry name" value="METASTASIS-ASSOCIATED PROTEIN AND MESODERM INDUCTION EARLY RESPONSE PROTEIN"/>
    <property type="match status" value="1"/>
</dbReference>
<evidence type="ECO:0000313" key="11">
    <source>
        <dbReference type="Proteomes" id="UP001142055"/>
    </source>
</evidence>
<keyword evidence="4" id="KW-0862">Zinc</keyword>
<dbReference type="InterPro" id="IPR017884">
    <property type="entry name" value="SANT_dom"/>
</dbReference>
<feature type="compositionally biased region" description="Low complexity" evidence="7">
    <location>
        <begin position="908"/>
        <end position="919"/>
    </location>
</feature>
<dbReference type="EMBL" id="JAPWDV010000003">
    <property type="protein sequence ID" value="KAJ6218067.1"/>
    <property type="molecule type" value="Genomic_DNA"/>
</dbReference>
<feature type="region of interest" description="Disordered" evidence="7">
    <location>
        <begin position="343"/>
        <end position="501"/>
    </location>
</feature>
<dbReference type="PROSITE" id="PS51293">
    <property type="entry name" value="SANT"/>
    <property type="match status" value="1"/>
</dbReference>
<feature type="compositionally biased region" description="Low complexity" evidence="7">
    <location>
        <begin position="258"/>
        <end position="267"/>
    </location>
</feature>
<feature type="compositionally biased region" description="Low complexity" evidence="7">
    <location>
        <begin position="183"/>
        <end position="194"/>
    </location>
</feature>
<feature type="compositionally biased region" description="Basic and acidic residues" evidence="7">
    <location>
        <begin position="386"/>
        <end position="402"/>
    </location>
</feature>
<feature type="compositionally biased region" description="Low complexity" evidence="7">
    <location>
        <begin position="568"/>
        <end position="583"/>
    </location>
</feature>
<keyword evidence="11" id="KW-1185">Reference proteome</keyword>
<dbReference type="SMART" id="SM01189">
    <property type="entry name" value="ELM2"/>
    <property type="match status" value="1"/>
</dbReference>
<feature type="compositionally biased region" description="Low complexity" evidence="7">
    <location>
        <begin position="404"/>
        <end position="438"/>
    </location>
</feature>
<dbReference type="InterPro" id="IPR040138">
    <property type="entry name" value="MIER/MTA"/>
</dbReference>
<feature type="compositionally biased region" description="Low complexity" evidence="7">
    <location>
        <begin position="671"/>
        <end position="684"/>
    </location>
</feature>
<feature type="compositionally biased region" description="Polar residues" evidence="7">
    <location>
        <begin position="862"/>
        <end position="871"/>
    </location>
</feature>
<dbReference type="GO" id="GO:0000122">
    <property type="term" value="P:negative regulation of transcription by RNA polymerase II"/>
    <property type="evidence" value="ECO:0007669"/>
    <property type="project" value="TreeGrafter"/>
</dbReference>
<evidence type="ECO:0000256" key="2">
    <source>
        <dbReference type="ARBA" id="ARBA00022723"/>
    </source>
</evidence>
<keyword evidence="6" id="KW-0539">Nucleus</keyword>
<feature type="compositionally biased region" description="Polar residues" evidence="7">
    <location>
        <begin position="268"/>
        <end position="277"/>
    </location>
</feature>
<dbReference type="Pfam" id="PF01448">
    <property type="entry name" value="ELM2"/>
    <property type="match status" value="1"/>
</dbReference>
<keyword evidence="3" id="KW-0863">Zinc-finger</keyword>
<organism evidence="10 11">
    <name type="scientific">Blomia tropicalis</name>
    <name type="common">Mite</name>
    <dbReference type="NCBI Taxonomy" id="40697"/>
    <lineage>
        <taxon>Eukaryota</taxon>
        <taxon>Metazoa</taxon>
        <taxon>Ecdysozoa</taxon>
        <taxon>Arthropoda</taxon>
        <taxon>Chelicerata</taxon>
        <taxon>Arachnida</taxon>
        <taxon>Acari</taxon>
        <taxon>Acariformes</taxon>
        <taxon>Sarcoptiformes</taxon>
        <taxon>Astigmata</taxon>
        <taxon>Glycyphagoidea</taxon>
        <taxon>Echimyopodidae</taxon>
        <taxon>Blomia</taxon>
    </lineage>
</organism>
<name>A0A9Q0M4Z4_BLOTA</name>
<dbReference type="PANTHER" id="PTHR10865:SF28">
    <property type="entry name" value="ELM2 DOMAIN-CONTAINING PROTEIN"/>
    <property type="match status" value="1"/>
</dbReference>
<comment type="caution">
    <text evidence="10">The sequence shown here is derived from an EMBL/GenBank/DDBJ whole genome shotgun (WGS) entry which is preliminary data.</text>
</comment>
<dbReference type="GO" id="GO:0005654">
    <property type="term" value="C:nucleoplasm"/>
    <property type="evidence" value="ECO:0007669"/>
    <property type="project" value="TreeGrafter"/>
</dbReference>
<accession>A0A9Q0M4Z4</accession>
<evidence type="ECO:0000313" key="10">
    <source>
        <dbReference type="EMBL" id="KAJ6218067.1"/>
    </source>
</evidence>
<evidence type="ECO:0000256" key="5">
    <source>
        <dbReference type="ARBA" id="ARBA00023125"/>
    </source>
</evidence>
<feature type="compositionally biased region" description="Low complexity" evidence="7">
    <location>
        <begin position="637"/>
        <end position="659"/>
    </location>
</feature>
<dbReference type="InterPro" id="IPR009057">
    <property type="entry name" value="Homeodomain-like_sf"/>
</dbReference>
<feature type="compositionally biased region" description="Low complexity" evidence="7">
    <location>
        <begin position="844"/>
        <end position="854"/>
    </location>
</feature>
<dbReference type="GO" id="GO:0003677">
    <property type="term" value="F:DNA binding"/>
    <property type="evidence" value="ECO:0007669"/>
    <property type="project" value="UniProtKB-KW"/>
</dbReference>
<feature type="region of interest" description="Disordered" evidence="7">
    <location>
        <begin position="175"/>
        <end position="217"/>
    </location>
</feature>
<protein>
    <submittedName>
        <fullName evidence="10">Uncharacterized protein</fullName>
    </submittedName>
</protein>
<dbReference type="InterPro" id="IPR000949">
    <property type="entry name" value="ELM2_dom"/>
</dbReference>
<evidence type="ECO:0000256" key="3">
    <source>
        <dbReference type="ARBA" id="ARBA00022771"/>
    </source>
</evidence>
<feature type="region of interest" description="Disordered" evidence="7">
    <location>
        <begin position="258"/>
        <end position="277"/>
    </location>
</feature>
<feature type="region of interest" description="Disordered" evidence="7">
    <location>
        <begin position="568"/>
        <end position="614"/>
    </location>
</feature>
<evidence type="ECO:0000259" key="9">
    <source>
        <dbReference type="PROSITE" id="PS51293"/>
    </source>
</evidence>
<dbReference type="PROSITE" id="PS51156">
    <property type="entry name" value="ELM2"/>
    <property type="match status" value="1"/>
</dbReference>
<dbReference type="SUPFAM" id="SSF46689">
    <property type="entry name" value="Homeodomain-like"/>
    <property type="match status" value="1"/>
</dbReference>
<dbReference type="SMART" id="SM00717">
    <property type="entry name" value="SANT"/>
    <property type="match status" value="1"/>
</dbReference>
<dbReference type="GO" id="GO:0008270">
    <property type="term" value="F:zinc ion binding"/>
    <property type="evidence" value="ECO:0007669"/>
    <property type="project" value="UniProtKB-KW"/>
</dbReference>
<feature type="region of interest" description="Disordered" evidence="7">
    <location>
        <begin position="671"/>
        <end position="718"/>
    </location>
</feature>
<proteinExistence type="predicted"/>
<keyword evidence="2" id="KW-0479">Metal-binding</keyword>
<feature type="region of interest" description="Disordered" evidence="7">
    <location>
        <begin position="626"/>
        <end position="659"/>
    </location>
</feature>
<feature type="compositionally biased region" description="Polar residues" evidence="7">
    <location>
        <begin position="685"/>
        <end position="697"/>
    </location>
</feature>
<gene>
    <name evidence="10" type="ORF">RDWZM_009224</name>
</gene>
<reference evidence="10" key="1">
    <citation type="submission" date="2022-12" db="EMBL/GenBank/DDBJ databases">
        <title>Genome assemblies of Blomia tropicalis.</title>
        <authorList>
            <person name="Cui Y."/>
        </authorList>
    </citation>
    <scope>NUCLEOTIDE SEQUENCE</scope>
    <source>
        <tissue evidence="10">Adult mites</tissue>
    </source>
</reference>
<dbReference type="AlphaFoldDB" id="A0A9Q0M4Z4"/>
<dbReference type="InterPro" id="IPR001005">
    <property type="entry name" value="SANT/Myb"/>
</dbReference>
<feature type="region of interest" description="Disordered" evidence="7">
    <location>
        <begin position="766"/>
        <end position="935"/>
    </location>
</feature>